<name>A0ABT0HC54_9FLAO</name>
<protein>
    <recommendedName>
        <fullName evidence="3">Natural product</fullName>
    </recommendedName>
</protein>
<evidence type="ECO:0000313" key="2">
    <source>
        <dbReference type="Proteomes" id="UP001203687"/>
    </source>
</evidence>
<organism evidence="1 2">
    <name type="scientific">Psychroserpens algicola</name>
    <dbReference type="NCBI Taxonomy" id="1719034"/>
    <lineage>
        <taxon>Bacteria</taxon>
        <taxon>Pseudomonadati</taxon>
        <taxon>Bacteroidota</taxon>
        <taxon>Flavobacteriia</taxon>
        <taxon>Flavobacteriales</taxon>
        <taxon>Flavobacteriaceae</taxon>
        <taxon>Psychroserpens</taxon>
    </lineage>
</organism>
<dbReference type="EMBL" id="JALPQF010000017">
    <property type="protein sequence ID" value="MCK8481921.1"/>
    <property type="molecule type" value="Genomic_DNA"/>
</dbReference>
<evidence type="ECO:0008006" key="3">
    <source>
        <dbReference type="Google" id="ProtNLM"/>
    </source>
</evidence>
<keyword evidence="2" id="KW-1185">Reference proteome</keyword>
<gene>
    <name evidence="1" type="ORF">MUY34_14905</name>
</gene>
<evidence type="ECO:0000313" key="1">
    <source>
        <dbReference type="EMBL" id="MCK8481921.1"/>
    </source>
</evidence>
<proteinExistence type="predicted"/>
<reference evidence="1" key="1">
    <citation type="submission" date="2022-04" db="EMBL/GenBank/DDBJ databases">
        <authorList>
            <person name="Ren T."/>
        </authorList>
    </citation>
    <scope>NUCLEOTIDE SEQUENCE</scope>
    <source>
        <strain evidence="1">F63249</strain>
    </source>
</reference>
<accession>A0ABT0HC54</accession>
<comment type="caution">
    <text evidence="1">The sequence shown here is derived from an EMBL/GenBank/DDBJ whole genome shotgun (WGS) entry which is preliminary data.</text>
</comment>
<dbReference type="Proteomes" id="UP001203687">
    <property type="component" value="Unassembled WGS sequence"/>
</dbReference>
<dbReference type="RefSeq" id="WP_248413702.1">
    <property type="nucleotide sequence ID" value="NZ_JALPQF010000017.1"/>
</dbReference>
<sequence length="57" mass="6269">MKNANKKLLIEKFKISKLNNLSNVIGGNADDDHRTITLSTRACLPPSARCTVDNVND</sequence>